<dbReference type="InterPro" id="IPR036890">
    <property type="entry name" value="HATPase_C_sf"/>
</dbReference>
<evidence type="ECO:0000256" key="14">
    <source>
        <dbReference type="PROSITE-ProRule" id="PRU00169"/>
    </source>
</evidence>
<dbReference type="InterPro" id="IPR005467">
    <property type="entry name" value="His_kinase_dom"/>
</dbReference>
<evidence type="ECO:0000256" key="3">
    <source>
        <dbReference type="ARBA" id="ARBA00012438"/>
    </source>
</evidence>
<keyword evidence="7" id="KW-0812">Transmembrane</keyword>
<feature type="modified residue" description="4-aspartylphosphate" evidence="14">
    <location>
        <position position="176"/>
    </location>
</feature>
<evidence type="ECO:0000256" key="10">
    <source>
        <dbReference type="ARBA" id="ARBA00022989"/>
    </source>
</evidence>
<evidence type="ECO:0000313" key="18">
    <source>
        <dbReference type="EMBL" id="KWS05746.1"/>
    </source>
</evidence>
<dbReference type="Pfam" id="PF02518">
    <property type="entry name" value="HATPase_c"/>
    <property type="match status" value="1"/>
</dbReference>
<dbReference type="Gene3D" id="1.20.120.160">
    <property type="entry name" value="HPT domain"/>
    <property type="match status" value="1"/>
</dbReference>
<dbReference type="Proteomes" id="UP000023435">
    <property type="component" value="Unassembled WGS sequence"/>
</dbReference>
<keyword evidence="9" id="KW-0067">ATP-binding</keyword>
<dbReference type="PROSITE" id="PS50894">
    <property type="entry name" value="HPT"/>
    <property type="match status" value="1"/>
</dbReference>
<keyword evidence="10" id="KW-1133">Transmembrane helix</keyword>
<evidence type="ECO:0000256" key="8">
    <source>
        <dbReference type="ARBA" id="ARBA00022777"/>
    </source>
</evidence>
<evidence type="ECO:0000259" key="16">
    <source>
        <dbReference type="PROSITE" id="PS50110"/>
    </source>
</evidence>
<dbReference type="InterPro" id="IPR003594">
    <property type="entry name" value="HATPase_dom"/>
</dbReference>
<dbReference type="InterPro" id="IPR036641">
    <property type="entry name" value="HPT_dom_sf"/>
</dbReference>
<evidence type="ECO:0000256" key="7">
    <source>
        <dbReference type="ARBA" id="ARBA00022692"/>
    </source>
</evidence>
<dbReference type="Pfam" id="PF00072">
    <property type="entry name" value="Response_reg"/>
    <property type="match status" value="1"/>
</dbReference>
<keyword evidence="4" id="KW-1003">Cell membrane</keyword>
<evidence type="ECO:0000256" key="4">
    <source>
        <dbReference type="ARBA" id="ARBA00022475"/>
    </source>
</evidence>
<accession>A0A108UAV9</accession>
<gene>
    <name evidence="18" type="ORF">AZ78_3298</name>
</gene>
<comment type="catalytic activity">
    <reaction evidence="1">
        <text>ATP + protein L-histidine = ADP + protein N-phospho-L-histidine.</text>
        <dbReference type="EC" id="2.7.13.3"/>
    </reaction>
</comment>
<dbReference type="SUPFAM" id="SSF47226">
    <property type="entry name" value="Histidine-containing phosphotransfer domain, HPT domain"/>
    <property type="match status" value="1"/>
</dbReference>
<dbReference type="SMART" id="SM00387">
    <property type="entry name" value="HATPase_c"/>
    <property type="match status" value="1"/>
</dbReference>
<dbReference type="InterPro" id="IPR008207">
    <property type="entry name" value="Sig_transdc_His_kin_Hpt_dom"/>
</dbReference>
<dbReference type="SUPFAM" id="SSF52172">
    <property type="entry name" value="CheY-like"/>
    <property type="match status" value="1"/>
</dbReference>
<dbReference type="InterPro" id="IPR001789">
    <property type="entry name" value="Sig_transdc_resp-reg_receiver"/>
</dbReference>
<dbReference type="InterPro" id="IPR011006">
    <property type="entry name" value="CheY-like_superfamily"/>
</dbReference>
<evidence type="ECO:0000259" key="17">
    <source>
        <dbReference type="PROSITE" id="PS50894"/>
    </source>
</evidence>
<keyword evidence="19" id="KW-1185">Reference proteome</keyword>
<keyword evidence="5" id="KW-0997">Cell inner membrane</keyword>
<keyword evidence="12" id="KW-0472">Membrane</keyword>
<reference evidence="18 19" key="1">
    <citation type="journal article" date="2014" name="Genome Announc.">
        <title>Draft Genome Sequence of Lysobacter capsici AZ78, a Bacterium Antagonistic to Plant-Pathogenic Oomycetes.</title>
        <authorList>
            <person name="Puopolo G."/>
            <person name="Sonego P."/>
            <person name="Engelen K."/>
            <person name="Pertot I."/>
        </authorList>
    </citation>
    <scope>NUCLEOTIDE SEQUENCE [LARGE SCALE GENOMIC DNA]</scope>
    <source>
        <strain evidence="18 19">AZ78</strain>
    </source>
</reference>
<dbReference type="CDD" id="cd17546">
    <property type="entry name" value="REC_hyHK_CKI1_RcsC-like"/>
    <property type="match status" value="1"/>
</dbReference>
<dbReference type="PANTHER" id="PTHR43047:SF78">
    <property type="entry name" value="SENSORY_REGULATORY PROTEIN RPFC"/>
    <property type="match status" value="1"/>
</dbReference>
<evidence type="ECO:0000256" key="2">
    <source>
        <dbReference type="ARBA" id="ARBA00004429"/>
    </source>
</evidence>
<evidence type="ECO:0000256" key="5">
    <source>
        <dbReference type="ARBA" id="ARBA00022519"/>
    </source>
</evidence>
<dbReference type="Gene3D" id="3.30.565.10">
    <property type="entry name" value="Histidine kinase-like ATPase, C-terminal domain"/>
    <property type="match status" value="1"/>
</dbReference>
<sequence length="388" mass="42308">MNLAGNAVKFTHTGTVTIQINLKAANERTYSLSFVVTDTGIGIPLEHQEKLFEPFYRIETGDRRQYRGTGLGTTIAREHVRRMGGELLVSSTPGEGSTFWFEIELPIASLPVVPVDNQAPPILAPKRILVADDNALNLELLQQMLARDGHLVTAAHNGNDALSQLALEDFDVVMLDFNMDDLDGLSVFQTYAMGRLHPAPTFFVTADTSSSTAAKLSKAGAAGVVYKPLTFDKLRGAIASVFPNETPTARPEVADRDGARLSVVPVEHIDPAILDLLREIKDQPEFLHKIIGDGIADLRDLLSQLSDAITHRDLHLVHHRAHAMRGVALNIGAVRLGAQCERLMDIPMDQLSASSERLNDDLVSTWKEALQALEELRAPFAGPAQPPA</sequence>
<evidence type="ECO:0000256" key="11">
    <source>
        <dbReference type="ARBA" id="ARBA00023012"/>
    </source>
</evidence>
<protein>
    <recommendedName>
        <fullName evidence="3">histidine kinase</fullName>
        <ecNumber evidence="3">2.7.13.3</ecNumber>
    </recommendedName>
</protein>
<comment type="caution">
    <text evidence="18">The sequence shown here is derived from an EMBL/GenBank/DDBJ whole genome shotgun (WGS) entry which is preliminary data.</text>
</comment>
<evidence type="ECO:0000259" key="15">
    <source>
        <dbReference type="PROSITE" id="PS50109"/>
    </source>
</evidence>
<dbReference type="GO" id="GO:0000155">
    <property type="term" value="F:phosphorelay sensor kinase activity"/>
    <property type="evidence" value="ECO:0007669"/>
    <property type="project" value="UniProtKB-ARBA"/>
</dbReference>
<dbReference type="CDD" id="cd16922">
    <property type="entry name" value="HATPase_EvgS-ArcB-TorS-like"/>
    <property type="match status" value="1"/>
</dbReference>
<organism evidence="18 19">
    <name type="scientific">Lysobacter capsici AZ78</name>
    <dbReference type="NCBI Taxonomy" id="1444315"/>
    <lineage>
        <taxon>Bacteria</taxon>
        <taxon>Pseudomonadati</taxon>
        <taxon>Pseudomonadota</taxon>
        <taxon>Gammaproteobacteria</taxon>
        <taxon>Lysobacterales</taxon>
        <taxon>Lysobacteraceae</taxon>
        <taxon>Lysobacter</taxon>
    </lineage>
</organism>
<evidence type="ECO:0000256" key="9">
    <source>
        <dbReference type="ARBA" id="ARBA00022840"/>
    </source>
</evidence>
<dbReference type="SMART" id="SM00073">
    <property type="entry name" value="HPT"/>
    <property type="match status" value="1"/>
</dbReference>
<feature type="domain" description="Response regulatory" evidence="16">
    <location>
        <begin position="127"/>
        <end position="242"/>
    </location>
</feature>
<dbReference type="SMART" id="SM00448">
    <property type="entry name" value="REC"/>
    <property type="match status" value="1"/>
</dbReference>
<name>A0A108UAV9_9GAMM</name>
<evidence type="ECO:0000313" key="19">
    <source>
        <dbReference type="Proteomes" id="UP000023435"/>
    </source>
</evidence>
<proteinExistence type="predicted"/>
<dbReference type="InterPro" id="IPR004358">
    <property type="entry name" value="Sig_transdc_His_kin-like_C"/>
</dbReference>
<keyword evidence="14" id="KW-0597">Phosphoprotein</keyword>
<feature type="modified residue" description="Phosphohistidine" evidence="13">
    <location>
        <position position="322"/>
    </location>
</feature>
<keyword evidence="9" id="KW-0547">Nucleotide-binding</keyword>
<keyword evidence="11" id="KW-0902">Two-component regulatory system</keyword>
<comment type="subcellular location">
    <subcellularLocation>
        <location evidence="2">Cell inner membrane</location>
        <topology evidence="2">Multi-pass membrane protein</topology>
    </subcellularLocation>
</comment>
<feature type="domain" description="Histidine kinase" evidence="15">
    <location>
        <begin position="1"/>
        <end position="107"/>
    </location>
</feature>
<dbReference type="PROSITE" id="PS50109">
    <property type="entry name" value="HIS_KIN"/>
    <property type="match status" value="1"/>
</dbReference>
<dbReference type="EMBL" id="JAJA02000001">
    <property type="protein sequence ID" value="KWS05746.1"/>
    <property type="molecule type" value="Genomic_DNA"/>
</dbReference>
<dbReference type="GO" id="GO:0005886">
    <property type="term" value="C:plasma membrane"/>
    <property type="evidence" value="ECO:0007669"/>
    <property type="project" value="UniProtKB-SubCell"/>
</dbReference>
<keyword evidence="6 18" id="KW-0808">Transferase</keyword>
<keyword evidence="8 18" id="KW-0418">Kinase</keyword>
<dbReference type="EC" id="2.7.13.3" evidence="3"/>
<dbReference type="SUPFAM" id="SSF55874">
    <property type="entry name" value="ATPase domain of HSP90 chaperone/DNA topoisomerase II/histidine kinase"/>
    <property type="match status" value="1"/>
</dbReference>
<dbReference type="AlphaFoldDB" id="A0A108UAV9"/>
<evidence type="ECO:0000256" key="1">
    <source>
        <dbReference type="ARBA" id="ARBA00000085"/>
    </source>
</evidence>
<evidence type="ECO:0000256" key="13">
    <source>
        <dbReference type="PROSITE-ProRule" id="PRU00110"/>
    </source>
</evidence>
<dbReference type="Pfam" id="PF01627">
    <property type="entry name" value="Hpt"/>
    <property type="match status" value="1"/>
</dbReference>
<dbReference type="Gene3D" id="3.40.50.2300">
    <property type="match status" value="1"/>
</dbReference>
<feature type="domain" description="HPt" evidence="17">
    <location>
        <begin position="283"/>
        <end position="380"/>
    </location>
</feature>
<dbReference type="PANTHER" id="PTHR43047">
    <property type="entry name" value="TWO-COMPONENT HISTIDINE PROTEIN KINASE"/>
    <property type="match status" value="1"/>
</dbReference>
<evidence type="ECO:0000256" key="6">
    <source>
        <dbReference type="ARBA" id="ARBA00022679"/>
    </source>
</evidence>
<dbReference type="PROSITE" id="PS50110">
    <property type="entry name" value="RESPONSE_REGULATORY"/>
    <property type="match status" value="1"/>
</dbReference>
<dbReference type="PRINTS" id="PR00344">
    <property type="entry name" value="BCTRLSENSOR"/>
</dbReference>
<evidence type="ECO:0000256" key="12">
    <source>
        <dbReference type="ARBA" id="ARBA00023136"/>
    </source>
</evidence>